<accession>A0A327Q7F3</accession>
<dbReference type="Gene3D" id="2.60.120.10">
    <property type="entry name" value="Jelly Rolls"/>
    <property type="match status" value="1"/>
</dbReference>
<organism evidence="5 6">
    <name type="scientific">Chitinophaga skermanii</name>
    <dbReference type="NCBI Taxonomy" id="331697"/>
    <lineage>
        <taxon>Bacteria</taxon>
        <taxon>Pseudomonadati</taxon>
        <taxon>Bacteroidota</taxon>
        <taxon>Chitinophagia</taxon>
        <taxon>Chitinophagales</taxon>
        <taxon>Chitinophagaceae</taxon>
        <taxon>Chitinophaga</taxon>
    </lineage>
</organism>
<proteinExistence type="predicted"/>
<feature type="domain" description="HTH araC/xylS-type" evidence="4">
    <location>
        <begin position="174"/>
        <end position="274"/>
    </location>
</feature>
<dbReference type="Pfam" id="PF02311">
    <property type="entry name" value="AraC_binding"/>
    <property type="match status" value="1"/>
</dbReference>
<keyword evidence="2" id="KW-0238">DNA-binding</keyword>
<dbReference type="InterPro" id="IPR018060">
    <property type="entry name" value="HTH_AraC"/>
</dbReference>
<evidence type="ECO:0000259" key="4">
    <source>
        <dbReference type="PROSITE" id="PS01124"/>
    </source>
</evidence>
<protein>
    <submittedName>
        <fullName evidence="5">AraC-like protein</fullName>
    </submittedName>
</protein>
<evidence type="ECO:0000256" key="3">
    <source>
        <dbReference type="ARBA" id="ARBA00023163"/>
    </source>
</evidence>
<keyword evidence="3" id="KW-0804">Transcription</keyword>
<dbReference type="EMBL" id="QLLL01000008">
    <property type="protein sequence ID" value="RAJ00429.1"/>
    <property type="molecule type" value="Genomic_DNA"/>
</dbReference>
<dbReference type="InterPro" id="IPR003313">
    <property type="entry name" value="AraC-bd"/>
</dbReference>
<dbReference type="SMART" id="SM00342">
    <property type="entry name" value="HTH_ARAC"/>
    <property type="match status" value="1"/>
</dbReference>
<dbReference type="OrthoDB" id="636258at2"/>
<dbReference type="GO" id="GO:0003700">
    <property type="term" value="F:DNA-binding transcription factor activity"/>
    <property type="evidence" value="ECO:0007669"/>
    <property type="project" value="InterPro"/>
</dbReference>
<dbReference type="SUPFAM" id="SSF51215">
    <property type="entry name" value="Regulatory protein AraC"/>
    <property type="match status" value="1"/>
</dbReference>
<dbReference type="Proteomes" id="UP000249547">
    <property type="component" value="Unassembled WGS sequence"/>
</dbReference>
<reference evidence="5 6" key="1">
    <citation type="submission" date="2018-06" db="EMBL/GenBank/DDBJ databases">
        <title>Genomic Encyclopedia of Archaeal and Bacterial Type Strains, Phase II (KMG-II): from individual species to whole genera.</title>
        <authorList>
            <person name="Goeker M."/>
        </authorList>
    </citation>
    <scope>NUCLEOTIDE SEQUENCE [LARGE SCALE GENOMIC DNA]</scope>
    <source>
        <strain evidence="5 6">DSM 23857</strain>
    </source>
</reference>
<dbReference type="RefSeq" id="WP_111599543.1">
    <property type="nucleotide sequence ID" value="NZ_QLLL01000008.1"/>
</dbReference>
<dbReference type="GO" id="GO:0043565">
    <property type="term" value="F:sequence-specific DNA binding"/>
    <property type="evidence" value="ECO:0007669"/>
    <property type="project" value="InterPro"/>
</dbReference>
<name>A0A327Q7F3_9BACT</name>
<evidence type="ECO:0000313" key="5">
    <source>
        <dbReference type="EMBL" id="RAJ00429.1"/>
    </source>
</evidence>
<sequence length="279" mass="32747">MEIRNIYQPFELELLKVDEYVAKSHKNTFFEMIFVLEGEGVQLVNGHSLPYKEDKLFMIFPKDSHSFEVTKPTTFLFIRFNDSYLKTQAAEWIQKVEYIFHNHNHMPGCVVKNTMDKPLLRAIILAIVQEQQHQNPHQQALISQLINTIITIAARNITLMDTLATPATTMEQALPLLNYIHEHIYEPGKLRAETLAEHFHVSVNYVSEYFKKHSGESLQQYITQYKIKLIETRLRYTNKRLGEIAFEFGFTDLSHLNRIFKKHKGQSPTAYRQQYVVNE</sequence>
<dbReference type="Pfam" id="PF12833">
    <property type="entry name" value="HTH_18"/>
    <property type="match status" value="1"/>
</dbReference>
<gene>
    <name evidence="5" type="ORF">LX64_04135</name>
</gene>
<dbReference type="AlphaFoldDB" id="A0A327Q7F3"/>
<comment type="caution">
    <text evidence="5">The sequence shown here is derived from an EMBL/GenBank/DDBJ whole genome shotgun (WGS) entry which is preliminary data.</text>
</comment>
<dbReference type="InterPro" id="IPR014710">
    <property type="entry name" value="RmlC-like_jellyroll"/>
</dbReference>
<dbReference type="InterPro" id="IPR018062">
    <property type="entry name" value="HTH_AraC-typ_CS"/>
</dbReference>
<evidence type="ECO:0000256" key="2">
    <source>
        <dbReference type="ARBA" id="ARBA00023125"/>
    </source>
</evidence>
<evidence type="ECO:0000313" key="6">
    <source>
        <dbReference type="Proteomes" id="UP000249547"/>
    </source>
</evidence>
<evidence type="ECO:0000256" key="1">
    <source>
        <dbReference type="ARBA" id="ARBA00023015"/>
    </source>
</evidence>
<dbReference type="SUPFAM" id="SSF46689">
    <property type="entry name" value="Homeodomain-like"/>
    <property type="match status" value="1"/>
</dbReference>
<dbReference type="InterPro" id="IPR009057">
    <property type="entry name" value="Homeodomain-like_sf"/>
</dbReference>
<dbReference type="PANTHER" id="PTHR43280:SF28">
    <property type="entry name" value="HTH-TYPE TRANSCRIPTIONAL ACTIVATOR RHAS"/>
    <property type="match status" value="1"/>
</dbReference>
<dbReference type="PROSITE" id="PS00041">
    <property type="entry name" value="HTH_ARAC_FAMILY_1"/>
    <property type="match status" value="1"/>
</dbReference>
<dbReference type="PANTHER" id="PTHR43280">
    <property type="entry name" value="ARAC-FAMILY TRANSCRIPTIONAL REGULATOR"/>
    <property type="match status" value="1"/>
</dbReference>
<dbReference type="InterPro" id="IPR037923">
    <property type="entry name" value="HTH-like"/>
</dbReference>
<dbReference type="Gene3D" id="1.10.10.60">
    <property type="entry name" value="Homeodomain-like"/>
    <property type="match status" value="2"/>
</dbReference>
<dbReference type="PROSITE" id="PS01124">
    <property type="entry name" value="HTH_ARAC_FAMILY_2"/>
    <property type="match status" value="1"/>
</dbReference>
<keyword evidence="1" id="KW-0805">Transcription regulation</keyword>
<keyword evidence="6" id="KW-1185">Reference proteome</keyword>